<evidence type="ECO:0000313" key="2">
    <source>
        <dbReference type="Proteomes" id="UP000594262"/>
    </source>
</evidence>
<organism evidence="1 2">
    <name type="scientific">Clytia hemisphaerica</name>
    <dbReference type="NCBI Taxonomy" id="252671"/>
    <lineage>
        <taxon>Eukaryota</taxon>
        <taxon>Metazoa</taxon>
        <taxon>Cnidaria</taxon>
        <taxon>Hydrozoa</taxon>
        <taxon>Hydroidolina</taxon>
        <taxon>Leptothecata</taxon>
        <taxon>Obeliida</taxon>
        <taxon>Clytiidae</taxon>
        <taxon>Clytia</taxon>
    </lineage>
</organism>
<name>A0A7M5XQ75_9CNID</name>
<sequence>MQNEEAEWQEVEFKGGLSKWVKNIFEGARSATIISMADLKSILSELESLKEESISETGTKPFKWDLFLVIIKCLVTLPHFYTKVVSCSLTLSFEPLNEI</sequence>
<protein>
    <submittedName>
        <fullName evidence="1">Uncharacterized protein</fullName>
    </submittedName>
</protein>
<reference evidence="1" key="1">
    <citation type="submission" date="2021-01" db="UniProtKB">
        <authorList>
            <consortium name="EnsemblMetazoa"/>
        </authorList>
    </citation>
    <scope>IDENTIFICATION</scope>
</reference>
<dbReference type="Proteomes" id="UP000594262">
    <property type="component" value="Unplaced"/>
</dbReference>
<accession>A0A7M5XQ75</accession>
<evidence type="ECO:0000313" key="1">
    <source>
        <dbReference type="EnsemblMetazoa" id="CLYHEMP026222.1"/>
    </source>
</evidence>
<dbReference type="EnsemblMetazoa" id="CLYHEMT026222.1">
    <property type="protein sequence ID" value="CLYHEMP026222.1"/>
    <property type="gene ID" value="CLYHEMG026222"/>
</dbReference>
<keyword evidence="2" id="KW-1185">Reference proteome</keyword>
<proteinExistence type="predicted"/>
<dbReference type="AlphaFoldDB" id="A0A7M5XQ75"/>